<dbReference type="Proteomes" id="UP000007305">
    <property type="component" value="Chromosome 6"/>
</dbReference>
<sequence>MDGGSCGLEGASVVTSTTSTGIPLLPEKHCALFDEACGAMAGSNGPEGVPVVTSADDPPTRADIPFVCNSVDETCEATGGGSAPLEGQICTGFSKLISLEVKKGLQKCATFPPSSGQPQQEDCSCCHVGDELTCAPAYGRSVSLPQPTLKLVSAMKGGREKNGVASSPSENRHVKWAPDVYDPPVTSVCHSVTNSYQRRSKHRKKEKNKQKKRQKGKSKKNQQQSSAQNPSAPQVPGIGYVLLAYFLLLFCLCEHVTHSVDFTHCELVRPKGVSTTGGQSPADDLSEHEAGIMDYSMGSQEANCGSSFLRESVAKMHFSTAEAS</sequence>
<evidence type="ECO:0000313" key="2">
    <source>
        <dbReference type="EnsemblPlants" id="Zm00001eb266560_P002"/>
    </source>
</evidence>
<evidence type="ECO:0008006" key="4">
    <source>
        <dbReference type="Google" id="ProtNLM"/>
    </source>
</evidence>
<reference evidence="2" key="2">
    <citation type="submission" date="2019-07" db="EMBL/GenBank/DDBJ databases">
        <authorList>
            <person name="Seetharam A."/>
            <person name="Woodhouse M."/>
            <person name="Cannon E."/>
        </authorList>
    </citation>
    <scope>NUCLEOTIDE SEQUENCE [LARGE SCALE GENOMIC DNA]</scope>
    <source>
        <strain evidence="2">cv. B73</strain>
    </source>
</reference>
<evidence type="ECO:0000313" key="3">
    <source>
        <dbReference type="Proteomes" id="UP000007305"/>
    </source>
</evidence>
<feature type="region of interest" description="Disordered" evidence="1">
    <location>
        <begin position="192"/>
        <end position="233"/>
    </location>
</feature>
<organism evidence="2 3">
    <name type="scientific">Zea mays</name>
    <name type="common">Maize</name>
    <dbReference type="NCBI Taxonomy" id="4577"/>
    <lineage>
        <taxon>Eukaryota</taxon>
        <taxon>Viridiplantae</taxon>
        <taxon>Streptophyta</taxon>
        <taxon>Embryophyta</taxon>
        <taxon>Tracheophyta</taxon>
        <taxon>Spermatophyta</taxon>
        <taxon>Magnoliopsida</taxon>
        <taxon>Liliopsida</taxon>
        <taxon>Poales</taxon>
        <taxon>Poaceae</taxon>
        <taxon>PACMAD clade</taxon>
        <taxon>Panicoideae</taxon>
        <taxon>Andropogonodae</taxon>
        <taxon>Andropogoneae</taxon>
        <taxon>Tripsacinae</taxon>
        <taxon>Zea</taxon>
    </lineage>
</organism>
<reference evidence="3" key="1">
    <citation type="journal article" date="2009" name="Science">
        <title>The B73 maize genome: complexity, diversity, and dynamics.</title>
        <authorList>
            <person name="Schnable P.S."/>
            <person name="Ware D."/>
            <person name="Fulton R.S."/>
            <person name="Stein J.C."/>
            <person name="Wei F."/>
            <person name="Pasternak S."/>
            <person name="Liang C."/>
            <person name="Zhang J."/>
            <person name="Fulton L."/>
            <person name="Graves T.A."/>
            <person name="Minx P."/>
            <person name="Reily A.D."/>
            <person name="Courtney L."/>
            <person name="Kruchowski S.S."/>
            <person name="Tomlinson C."/>
            <person name="Strong C."/>
            <person name="Delehaunty K."/>
            <person name="Fronick C."/>
            <person name="Courtney B."/>
            <person name="Rock S.M."/>
            <person name="Belter E."/>
            <person name="Du F."/>
            <person name="Kim K."/>
            <person name="Abbott R.M."/>
            <person name="Cotton M."/>
            <person name="Levy A."/>
            <person name="Marchetto P."/>
            <person name="Ochoa K."/>
            <person name="Jackson S.M."/>
            <person name="Gillam B."/>
            <person name="Chen W."/>
            <person name="Yan L."/>
            <person name="Higginbotham J."/>
            <person name="Cardenas M."/>
            <person name="Waligorski J."/>
            <person name="Applebaum E."/>
            <person name="Phelps L."/>
            <person name="Falcone J."/>
            <person name="Kanchi K."/>
            <person name="Thane T."/>
            <person name="Scimone A."/>
            <person name="Thane N."/>
            <person name="Henke J."/>
            <person name="Wang T."/>
            <person name="Ruppert J."/>
            <person name="Shah N."/>
            <person name="Rotter K."/>
            <person name="Hodges J."/>
            <person name="Ingenthron E."/>
            <person name="Cordes M."/>
            <person name="Kohlberg S."/>
            <person name="Sgro J."/>
            <person name="Delgado B."/>
            <person name="Mead K."/>
            <person name="Chinwalla A."/>
            <person name="Leonard S."/>
            <person name="Crouse K."/>
            <person name="Collura K."/>
            <person name="Kudrna D."/>
            <person name="Currie J."/>
            <person name="He R."/>
            <person name="Angelova A."/>
            <person name="Rajasekar S."/>
            <person name="Mueller T."/>
            <person name="Lomeli R."/>
            <person name="Scara G."/>
            <person name="Ko A."/>
            <person name="Delaney K."/>
            <person name="Wissotski M."/>
            <person name="Lopez G."/>
            <person name="Campos D."/>
            <person name="Braidotti M."/>
            <person name="Ashley E."/>
            <person name="Golser W."/>
            <person name="Kim H."/>
            <person name="Lee S."/>
            <person name="Lin J."/>
            <person name="Dujmic Z."/>
            <person name="Kim W."/>
            <person name="Talag J."/>
            <person name="Zuccolo A."/>
            <person name="Fan C."/>
            <person name="Sebastian A."/>
            <person name="Kramer M."/>
            <person name="Spiegel L."/>
            <person name="Nascimento L."/>
            <person name="Zutavern T."/>
            <person name="Miller B."/>
            <person name="Ambroise C."/>
            <person name="Muller S."/>
            <person name="Spooner W."/>
            <person name="Narechania A."/>
            <person name="Ren L."/>
            <person name="Wei S."/>
            <person name="Kumari S."/>
            <person name="Faga B."/>
            <person name="Levy M.J."/>
            <person name="McMahan L."/>
            <person name="Van Buren P."/>
            <person name="Vaughn M.W."/>
            <person name="Ying K."/>
            <person name="Yeh C.-T."/>
            <person name="Emrich S.J."/>
            <person name="Jia Y."/>
            <person name="Kalyanaraman A."/>
            <person name="Hsia A.-P."/>
            <person name="Barbazuk W.B."/>
            <person name="Baucom R.S."/>
            <person name="Brutnell T.P."/>
            <person name="Carpita N.C."/>
            <person name="Chaparro C."/>
            <person name="Chia J.-M."/>
            <person name="Deragon J.-M."/>
            <person name="Estill J.C."/>
            <person name="Fu Y."/>
            <person name="Jeddeloh J.A."/>
            <person name="Han Y."/>
            <person name="Lee H."/>
            <person name="Li P."/>
            <person name="Lisch D.R."/>
            <person name="Liu S."/>
            <person name="Liu Z."/>
            <person name="Nagel D.H."/>
            <person name="McCann M.C."/>
            <person name="SanMiguel P."/>
            <person name="Myers A.M."/>
            <person name="Nettleton D."/>
            <person name="Nguyen J."/>
            <person name="Penning B.W."/>
            <person name="Ponnala L."/>
            <person name="Schneider K.L."/>
            <person name="Schwartz D.C."/>
            <person name="Sharma A."/>
            <person name="Soderlund C."/>
            <person name="Springer N.M."/>
            <person name="Sun Q."/>
            <person name="Wang H."/>
            <person name="Waterman M."/>
            <person name="Westerman R."/>
            <person name="Wolfgruber T.K."/>
            <person name="Yang L."/>
            <person name="Yu Y."/>
            <person name="Zhang L."/>
            <person name="Zhou S."/>
            <person name="Zhu Q."/>
            <person name="Bennetzen J.L."/>
            <person name="Dawe R.K."/>
            <person name="Jiang J."/>
            <person name="Jiang N."/>
            <person name="Presting G.G."/>
            <person name="Wessler S.R."/>
            <person name="Aluru S."/>
            <person name="Martienssen R.A."/>
            <person name="Clifton S.W."/>
            <person name="McCombie W.R."/>
            <person name="Wing R.A."/>
            <person name="Wilson R.K."/>
        </authorList>
    </citation>
    <scope>NUCLEOTIDE SEQUENCE [LARGE SCALE GENOMIC DNA]</scope>
    <source>
        <strain evidence="3">cv. B73</strain>
    </source>
</reference>
<reference evidence="2" key="3">
    <citation type="submission" date="2021-05" db="UniProtKB">
        <authorList>
            <consortium name="EnsemblPlants"/>
        </authorList>
    </citation>
    <scope>IDENTIFICATION</scope>
    <source>
        <strain evidence="2">cv. B73</strain>
    </source>
</reference>
<evidence type="ECO:0000256" key="1">
    <source>
        <dbReference type="SAM" id="MobiDB-lite"/>
    </source>
</evidence>
<dbReference type="PANTHER" id="PTHR34952">
    <property type="entry name" value="OS05G0113500 PROTEIN"/>
    <property type="match status" value="1"/>
</dbReference>
<dbReference type="PANTHER" id="PTHR34952:SF2">
    <property type="entry name" value="OS05G0113500 PROTEIN"/>
    <property type="match status" value="1"/>
</dbReference>
<name>A0A804PRI6_MAIZE</name>
<dbReference type="OrthoDB" id="2016966at2759"/>
<accession>A0A804PRI6</accession>
<dbReference type="FunCoup" id="A0A804PRI6">
    <property type="interactions" value="3061"/>
</dbReference>
<dbReference type="EnsemblPlants" id="Zm00001eb266560_T002">
    <property type="protein sequence ID" value="Zm00001eb266560_P002"/>
    <property type="gene ID" value="Zm00001eb266560"/>
</dbReference>
<protein>
    <recommendedName>
        <fullName evidence="4">BRI1-KD interacting protein 130</fullName>
    </recommendedName>
</protein>
<proteinExistence type="predicted"/>
<feature type="compositionally biased region" description="Basic residues" evidence="1">
    <location>
        <begin position="198"/>
        <end position="220"/>
    </location>
</feature>
<dbReference type="AlphaFoldDB" id="A0A804PRI6"/>
<feature type="region of interest" description="Disordered" evidence="1">
    <location>
        <begin position="157"/>
        <end position="177"/>
    </location>
</feature>
<gene>
    <name evidence="2" type="primary">LOC100274856</name>
</gene>
<keyword evidence="3" id="KW-1185">Reference proteome</keyword>
<dbReference type="InParanoid" id="A0A804PRI6"/>
<dbReference type="Gramene" id="Zm00001eb266560_T002">
    <property type="protein sequence ID" value="Zm00001eb266560_P002"/>
    <property type="gene ID" value="Zm00001eb266560"/>
</dbReference>